<dbReference type="AlphaFoldDB" id="A0A2U8VYN9"/>
<feature type="compositionally biased region" description="Polar residues" evidence="1">
    <location>
        <begin position="54"/>
        <end position="79"/>
    </location>
</feature>
<sequence length="106" mass="10032">MRLARSIRPVIALLLTALPAAAQDNKPAPIRQPGPPQLVPPGTPPSATVVPGETGNSGPAVTTTIAPTGVGATTINTDSAAAGNAADPARGVPKVGGGGGDGGGGQ</sequence>
<reference evidence="3 4" key="1">
    <citation type="submission" date="2018-05" db="EMBL/GenBank/DDBJ databases">
        <title>Complete Genome Sequence of Methylobacterium sp. 17Sr1-43.</title>
        <authorList>
            <person name="Srinivasan S."/>
        </authorList>
    </citation>
    <scope>NUCLEOTIDE SEQUENCE [LARGE SCALE GENOMIC DNA]</scope>
    <source>
        <strain evidence="3 4">17Sr1-43</strain>
    </source>
</reference>
<dbReference type="KEGG" id="meti:DK427_06365"/>
<feature type="region of interest" description="Disordered" evidence="1">
    <location>
        <begin position="25"/>
        <end position="106"/>
    </location>
</feature>
<dbReference type="RefSeq" id="WP_109954040.1">
    <property type="nucleotide sequence ID" value="NZ_CP029551.1"/>
</dbReference>
<evidence type="ECO:0000256" key="2">
    <source>
        <dbReference type="SAM" id="SignalP"/>
    </source>
</evidence>
<organism evidence="3 4">
    <name type="scientific">Methylobacterium radiodurans</name>
    <dbReference type="NCBI Taxonomy" id="2202828"/>
    <lineage>
        <taxon>Bacteria</taxon>
        <taxon>Pseudomonadati</taxon>
        <taxon>Pseudomonadota</taxon>
        <taxon>Alphaproteobacteria</taxon>
        <taxon>Hyphomicrobiales</taxon>
        <taxon>Methylobacteriaceae</taxon>
        <taxon>Methylobacterium</taxon>
    </lineage>
</organism>
<evidence type="ECO:0000256" key="1">
    <source>
        <dbReference type="SAM" id="MobiDB-lite"/>
    </source>
</evidence>
<name>A0A2U8VYN9_9HYPH</name>
<keyword evidence="4" id="KW-1185">Reference proteome</keyword>
<feature type="compositionally biased region" description="Gly residues" evidence="1">
    <location>
        <begin position="94"/>
        <end position="106"/>
    </location>
</feature>
<proteinExistence type="predicted"/>
<accession>A0A2U8VYN9</accession>
<feature type="compositionally biased region" description="Low complexity" evidence="1">
    <location>
        <begin position="80"/>
        <end position="89"/>
    </location>
</feature>
<feature type="signal peptide" evidence="2">
    <location>
        <begin position="1"/>
        <end position="22"/>
    </location>
</feature>
<feature type="compositionally biased region" description="Pro residues" evidence="1">
    <location>
        <begin position="30"/>
        <end position="44"/>
    </location>
</feature>
<dbReference type="EMBL" id="CP029551">
    <property type="protein sequence ID" value="AWN38885.1"/>
    <property type="molecule type" value="Genomic_DNA"/>
</dbReference>
<feature type="chain" id="PRO_5016032568" evidence="2">
    <location>
        <begin position="23"/>
        <end position="106"/>
    </location>
</feature>
<gene>
    <name evidence="3" type="ORF">DK427_06365</name>
</gene>
<evidence type="ECO:0000313" key="3">
    <source>
        <dbReference type="EMBL" id="AWN38885.1"/>
    </source>
</evidence>
<keyword evidence="2" id="KW-0732">Signal</keyword>
<evidence type="ECO:0000313" key="4">
    <source>
        <dbReference type="Proteomes" id="UP000246058"/>
    </source>
</evidence>
<dbReference type="Proteomes" id="UP000246058">
    <property type="component" value="Chromosome"/>
</dbReference>
<protein>
    <submittedName>
        <fullName evidence="3">Uncharacterized protein</fullName>
    </submittedName>
</protein>